<organism evidence="3 4">
    <name type="scientific">Larsenimonas suaedae</name>
    <dbReference type="NCBI Taxonomy" id="1851019"/>
    <lineage>
        <taxon>Bacteria</taxon>
        <taxon>Pseudomonadati</taxon>
        <taxon>Pseudomonadota</taxon>
        <taxon>Gammaproteobacteria</taxon>
        <taxon>Oceanospirillales</taxon>
        <taxon>Halomonadaceae</taxon>
        <taxon>Larsenimonas</taxon>
    </lineage>
</organism>
<dbReference type="PANTHER" id="PTHR31793">
    <property type="entry name" value="4-HYDROXYBENZOYL-COA THIOESTERASE FAMILY MEMBER"/>
    <property type="match status" value="1"/>
</dbReference>
<dbReference type="RefSeq" id="WP_251594174.1">
    <property type="nucleotide sequence ID" value="NZ_JAMLJI010000003.1"/>
</dbReference>
<keyword evidence="4" id="KW-1185">Reference proteome</keyword>
<gene>
    <name evidence="3" type="ORF">QC825_10435</name>
</gene>
<sequence length="137" mass="15869">MPRLSATLDVDVPFFDVDAMDIVWHGHYVKYFELARCALLERIDYNYPQMKASGIEWPVVDLRIRYPRPARFNQRLQVRATLTDWESRLRIAYEVVDAESGARLTRGHTVQVPVDMASGKRLPHCPDALLTRLENVT</sequence>
<evidence type="ECO:0000313" key="3">
    <source>
        <dbReference type="EMBL" id="MDR5896490.1"/>
    </source>
</evidence>
<protein>
    <submittedName>
        <fullName evidence="3">Acyl-CoA thioesterase</fullName>
        <ecNumber evidence="3">3.1.2.-</ecNumber>
    </submittedName>
</protein>
<accession>A0ABU1GWR0</accession>
<dbReference type="InterPro" id="IPR050563">
    <property type="entry name" value="4-hydroxybenzoyl-CoA_TE"/>
</dbReference>
<dbReference type="Pfam" id="PF13279">
    <property type="entry name" value="4HBT_2"/>
    <property type="match status" value="1"/>
</dbReference>
<evidence type="ECO:0000313" key="4">
    <source>
        <dbReference type="Proteomes" id="UP001269375"/>
    </source>
</evidence>
<reference evidence="3 4" key="1">
    <citation type="submission" date="2023-04" db="EMBL/GenBank/DDBJ databases">
        <title>A long-awaited taxogenomic arrangement of the family Halomonadaceae.</title>
        <authorList>
            <person name="De La Haba R."/>
            <person name="Chuvochina M."/>
            <person name="Wittouck S."/>
            <person name="Arahal D.R."/>
            <person name="Sanchez-Porro C."/>
            <person name="Hugenholtz P."/>
            <person name="Ventosa A."/>
        </authorList>
    </citation>
    <scope>NUCLEOTIDE SEQUENCE [LARGE SCALE GENOMIC DNA]</scope>
    <source>
        <strain evidence="3 4">DSM 22428</strain>
    </source>
</reference>
<keyword evidence="2 3" id="KW-0378">Hydrolase</keyword>
<evidence type="ECO:0000256" key="1">
    <source>
        <dbReference type="ARBA" id="ARBA00005953"/>
    </source>
</evidence>
<comment type="caution">
    <text evidence="3">The sequence shown here is derived from an EMBL/GenBank/DDBJ whole genome shotgun (WGS) entry which is preliminary data.</text>
</comment>
<dbReference type="Gene3D" id="3.10.129.10">
    <property type="entry name" value="Hotdog Thioesterase"/>
    <property type="match status" value="1"/>
</dbReference>
<dbReference type="PANTHER" id="PTHR31793:SF27">
    <property type="entry name" value="NOVEL THIOESTERASE SUPERFAMILY DOMAIN AND SAPOSIN A-TYPE DOMAIN CONTAINING PROTEIN (0610012H03RIK)"/>
    <property type="match status" value="1"/>
</dbReference>
<dbReference type="InterPro" id="IPR029069">
    <property type="entry name" value="HotDog_dom_sf"/>
</dbReference>
<comment type="similarity">
    <text evidence="1">Belongs to the 4-hydroxybenzoyl-CoA thioesterase family.</text>
</comment>
<dbReference type="GO" id="GO:0016787">
    <property type="term" value="F:hydrolase activity"/>
    <property type="evidence" value="ECO:0007669"/>
    <property type="project" value="UniProtKB-KW"/>
</dbReference>
<dbReference type="PIRSF" id="PIRSF003230">
    <property type="entry name" value="YbgC"/>
    <property type="match status" value="1"/>
</dbReference>
<dbReference type="EC" id="3.1.2.-" evidence="3"/>
<dbReference type="EMBL" id="JARWAO010000005">
    <property type="protein sequence ID" value="MDR5896490.1"/>
    <property type="molecule type" value="Genomic_DNA"/>
</dbReference>
<dbReference type="SUPFAM" id="SSF54637">
    <property type="entry name" value="Thioesterase/thiol ester dehydrase-isomerase"/>
    <property type="match status" value="1"/>
</dbReference>
<proteinExistence type="inferred from homology"/>
<name>A0ABU1GWR0_9GAMM</name>
<evidence type="ECO:0000256" key="2">
    <source>
        <dbReference type="ARBA" id="ARBA00022801"/>
    </source>
</evidence>
<dbReference type="InterPro" id="IPR006684">
    <property type="entry name" value="YbgC/YbaW"/>
</dbReference>
<dbReference type="Proteomes" id="UP001269375">
    <property type="component" value="Unassembled WGS sequence"/>
</dbReference>
<dbReference type="CDD" id="cd00586">
    <property type="entry name" value="4HBT"/>
    <property type="match status" value="1"/>
</dbReference>